<evidence type="ECO:0000259" key="3">
    <source>
        <dbReference type="PROSITE" id="PS50893"/>
    </source>
</evidence>
<evidence type="ECO:0000256" key="1">
    <source>
        <dbReference type="ARBA" id="ARBA00022741"/>
    </source>
</evidence>
<dbReference type="Proteomes" id="UP000005632">
    <property type="component" value="Chromosome"/>
</dbReference>
<dbReference type="PROSITE" id="PS50893">
    <property type="entry name" value="ABC_TRANSPORTER_2"/>
    <property type="match status" value="2"/>
</dbReference>
<sequence>MKEVIKFENISRFYSETNVQANHAVSFSIVEGEIHAICGENGAGKSTLMNILFGLEQADNGTIYVGGDPVHFKNPSEAIETGIGMVHQHFMVVNSFTVAENVVLGMETTRLGLLNHRKEIAFVKELSRKYHLPIDPDAITETLPVGLLQRLEILKMLARNVKILILDEPTAVLTPSEVKEFLQTLRGLAKNGTTILFISHKLQEVLDVSDRITVMRKGMVIGTRETKETSIADLANMMVGRDVVLQVFKKKAEPKDIVLSVENLRFRNGSGIVKLDSVSMQIRSGEIYGVAGVSGNGQDALVSCICGMIQPTSGKIRLLGKDISLMTVQGRRKEGIAHVPEDRLAMGLNPEASVSENTLLGFEDRKEFRRGCLLNEEVCNIHAQQIIDSYSIAGATIDSPVIKLSGGNMQKVVLGRELATNPKLLIVNQPTRGLDVGSIEFVHRMIVEQRDAGVAVLLVSVELEEILSLSDRVGVMYSGKIQGELQGSEINEQTIGLLMVGGISI</sequence>
<evidence type="ECO:0000313" key="4">
    <source>
        <dbReference type="EMBL" id="AEV29229.1"/>
    </source>
</evidence>
<dbReference type="GO" id="GO:0016887">
    <property type="term" value="F:ATP hydrolysis activity"/>
    <property type="evidence" value="ECO:0007669"/>
    <property type="project" value="InterPro"/>
</dbReference>
<dbReference type="AlphaFoldDB" id="G8QUJ6"/>
<keyword evidence="1" id="KW-0547">Nucleotide-binding</keyword>
<dbReference type="InterPro" id="IPR003593">
    <property type="entry name" value="AAA+_ATPase"/>
</dbReference>
<dbReference type="PANTHER" id="PTHR43790">
    <property type="entry name" value="CARBOHYDRATE TRANSPORT ATP-BINDING PROTEIN MG119-RELATED"/>
    <property type="match status" value="1"/>
</dbReference>
<dbReference type="CDD" id="cd03216">
    <property type="entry name" value="ABC_Carb_Monos_I"/>
    <property type="match status" value="1"/>
</dbReference>
<dbReference type="InterPro" id="IPR017871">
    <property type="entry name" value="ABC_transporter-like_CS"/>
</dbReference>
<keyword evidence="5" id="KW-1185">Reference proteome</keyword>
<dbReference type="PROSITE" id="PS00211">
    <property type="entry name" value="ABC_TRANSPORTER_1"/>
    <property type="match status" value="1"/>
</dbReference>
<evidence type="ECO:0000313" key="5">
    <source>
        <dbReference type="Proteomes" id="UP000005632"/>
    </source>
</evidence>
<keyword evidence="2" id="KW-0067">ATP-binding</keyword>
<dbReference type="EMBL" id="CP003155">
    <property type="protein sequence ID" value="AEV29229.1"/>
    <property type="molecule type" value="Genomic_DNA"/>
</dbReference>
<dbReference type="OrthoDB" id="9771863at2"/>
<feature type="domain" description="ABC transporter" evidence="3">
    <location>
        <begin position="259"/>
        <end position="503"/>
    </location>
</feature>
<dbReference type="SMART" id="SM00382">
    <property type="entry name" value="AAA"/>
    <property type="match status" value="2"/>
</dbReference>
<name>G8QUJ6_SPHPG</name>
<dbReference type="InterPro" id="IPR003439">
    <property type="entry name" value="ABC_transporter-like_ATP-bd"/>
</dbReference>
<dbReference type="PANTHER" id="PTHR43790:SF4">
    <property type="entry name" value="GUANOSINE IMPORT ATP-BINDING PROTEIN NUPO"/>
    <property type="match status" value="1"/>
</dbReference>
<reference evidence="4 5" key="1">
    <citation type="submission" date="2011-11" db="EMBL/GenBank/DDBJ databases">
        <title>Complete sequence of Spirochaeta sp. grapes.</title>
        <authorList>
            <consortium name="US DOE Joint Genome Institute"/>
            <person name="Lucas S."/>
            <person name="Han J."/>
            <person name="Lapidus A."/>
            <person name="Cheng J.-F."/>
            <person name="Goodwin L."/>
            <person name="Pitluck S."/>
            <person name="Peters L."/>
            <person name="Ovchinnikova G."/>
            <person name="Munk A.C."/>
            <person name="Detter J.C."/>
            <person name="Han C."/>
            <person name="Tapia R."/>
            <person name="Land M."/>
            <person name="Hauser L."/>
            <person name="Kyrpides N."/>
            <person name="Ivanova N."/>
            <person name="Pagani I."/>
            <person name="Ritalahtilisa K."/>
            <person name="Loeffler F."/>
            <person name="Woyke T."/>
        </authorList>
    </citation>
    <scope>NUCLEOTIDE SEQUENCE [LARGE SCALE GENOMIC DNA]</scope>
    <source>
        <strain evidence="5">ATCC BAA-1885 / DSM 22778 / Grapes</strain>
    </source>
</reference>
<evidence type="ECO:0000256" key="2">
    <source>
        <dbReference type="ARBA" id="ARBA00022840"/>
    </source>
</evidence>
<dbReference type="KEGG" id="sgp:SpiGrapes_1418"/>
<proteinExistence type="predicted"/>
<dbReference type="Pfam" id="PF00005">
    <property type="entry name" value="ABC_tran"/>
    <property type="match status" value="2"/>
</dbReference>
<dbReference type="eggNOG" id="COG3845">
    <property type="taxonomic scope" value="Bacteria"/>
</dbReference>
<dbReference type="HOGENOM" id="CLU_000604_92_0_12"/>
<dbReference type="Gene3D" id="3.40.50.300">
    <property type="entry name" value="P-loop containing nucleotide triphosphate hydrolases"/>
    <property type="match status" value="2"/>
</dbReference>
<feature type="domain" description="ABC transporter" evidence="3">
    <location>
        <begin position="5"/>
        <end position="242"/>
    </location>
</feature>
<gene>
    <name evidence="4" type="ordered locus">SpiGrapes_1418</name>
</gene>
<dbReference type="STRING" id="158190.SpiGrapes_1418"/>
<accession>G8QUJ6</accession>
<dbReference type="InterPro" id="IPR050107">
    <property type="entry name" value="ABC_carbohydrate_import_ATPase"/>
</dbReference>
<dbReference type="GO" id="GO:0005524">
    <property type="term" value="F:ATP binding"/>
    <property type="evidence" value="ECO:0007669"/>
    <property type="project" value="UniProtKB-KW"/>
</dbReference>
<dbReference type="InterPro" id="IPR027417">
    <property type="entry name" value="P-loop_NTPase"/>
</dbReference>
<dbReference type="SUPFAM" id="SSF52540">
    <property type="entry name" value="P-loop containing nucleoside triphosphate hydrolases"/>
    <property type="match status" value="2"/>
</dbReference>
<dbReference type="CDD" id="cd03215">
    <property type="entry name" value="ABC_Carb_Monos_II"/>
    <property type="match status" value="1"/>
</dbReference>
<protein>
    <submittedName>
        <fullName evidence="4">ATPase component of uncharacterized ABC-type transporter</fullName>
    </submittedName>
</protein>
<organism evidence="4 5">
    <name type="scientific">Sphaerochaeta pleomorpha (strain ATCC BAA-1885 / DSM 22778 / Grapes)</name>
    <dbReference type="NCBI Taxonomy" id="158190"/>
    <lineage>
        <taxon>Bacteria</taxon>
        <taxon>Pseudomonadati</taxon>
        <taxon>Spirochaetota</taxon>
        <taxon>Spirochaetia</taxon>
        <taxon>Spirochaetales</taxon>
        <taxon>Sphaerochaetaceae</taxon>
        <taxon>Sphaerochaeta</taxon>
    </lineage>
</organism>
<dbReference type="RefSeq" id="WP_014270078.1">
    <property type="nucleotide sequence ID" value="NC_016633.1"/>
</dbReference>